<dbReference type="Proteomes" id="UP000304895">
    <property type="component" value="Unassembled WGS sequence"/>
</dbReference>
<evidence type="ECO:0000313" key="2">
    <source>
        <dbReference type="Proteomes" id="UP000304895"/>
    </source>
</evidence>
<name>A0A3F3C5F8_KLEPN</name>
<comment type="caution">
    <text evidence="1">The sequence shown here is derived from an EMBL/GenBank/DDBJ whole genome shotgun (WGS) entry which is preliminary data.</text>
</comment>
<evidence type="ECO:0000313" key="1">
    <source>
        <dbReference type="EMBL" id="THI26666.1"/>
    </source>
</evidence>
<protein>
    <submittedName>
        <fullName evidence="1">Uncharacterized protein</fullName>
    </submittedName>
</protein>
<dbReference type="RefSeq" id="WP_040177236.1">
    <property type="nucleotide sequence ID" value="NZ_CP019050.1"/>
</dbReference>
<organism evidence="1 2">
    <name type="scientific">Klebsiella pneumoniae subsp. pneumoniae</name>
    <dbReference type="NCBI Taxonomy" id="72407"/>
    <lineage>
        <taxon>Bacteria</taxon>
        <taxon>Pseudomonadati</taxon>
        <taxon>Pseudomonadota</taxon>
        <taxon>Gammaproteobacteria</taxon>
        <taxon>Enterobacterales</taxon>
        <taxon>Enterobacteriaceae</taxon>
        <taxon>Klebsiella/Raoultella group</taxon>
        <taxon>Klebsiella</taxon>
        <taxon>Klebsiella pneumoniae complex</taxon>
    </lineage>
</organism>
<accession>A0A3F3C5F8</accession>
<reference evidence="1 2" key="1">
    <citation type="submission" date="2019-04" db="EMBL/GenBank/DDBJ databases">
        <authorList>
            <person name="Fouts D."/>
            <person name="Sutton G."/>
            <person name="Singh I."/>
            <person name="Nguyen K."/>
        </authorList>
    </citation>
    <scope>NUCLEOTIDE SEQUENCE [LARGE SCALE GENOMIC DNA]</scope>
    <source>
        <strain evidence="1 2">55</strain>
    </source>
</reference>
<dbReference type="AlphaFoldDB" id="A0A3F3C5F8"/>
<gene>
    <name evidence="1" type="ORF">E9161_19985</name>
</gene>
<dbReference type="EMBL" id="SSUJ01000018">
    <property type="protein sequence ID" value="THI26666.1"/>
    <property type="molecule type" value="Genomic_DNA"/>
</dbReference>
<sequence length="502" mass="57902">MTPPDKIDTTSLLTILGVIAAVWALITPNARLRLRFCLAWWDWAIIVTSFILSNYLVFAPTLKALGLYFSFGPWMWGLDSSSAVYLILLTVSIYLLARLKNPKLSSSRTKIFLELVENLHLTKKYDDLAQLLAPQLGRLLSIIDKPAKRSFLNKIAEKLRLTNSDTAAEHSREALINIVSSPELTNHFALAHPSLCLELIKIESKIRSDFSYNFMNSLLSSPSSRLYVELKNNLNTRRGHRLLIPESNRILHFFFSNAKFADQTQIYQDIGNNLFWRLDEDESLIKNLNKPLGSYNEVSKYKCPIYSGVTMFEIMVHEGIHQGHQDHLWLHYYEHFADRILKNMDKQTNEHIGEWDTPFHYLLCHLFKVATDWAEQSAYIDEKDISQENTKNKVHFDKHYISKESTKLLGNMLQKTMPNNKLSLSTRRRILSSVVSCYIRLKRDKNLSDIASSLLNYATKGDLNSASPNYRRTLLEIFNTLDDYQLKSEAKEFRAAIESAIQ</sequence>
<proteinExistence type="predicted"/>